<keyword evidence="2" id="KW-1185">Reference proteome</keyword>
<protein>
    <submittedName>
        <fullName evidence="1">Uncharacterized protein</fullName>
    </submittedName>
</protein>
<evidence type="ECO:0000313" key="2">
    <source>
        <dbReference type="Proteomes" id="UP000029278"/>
    </source>
</evidence>
<gene>
    <name evidence="1" type="ORF">DJ90_3875</name>
</gene>
<dbReference type="HOGENOM" id="CLU_2094411_0_0_9"/>
<sequence length="116" mass="12584">MIYNEKITVRLKTGAGRLLGPARAAEIVGARISVAPQISWGLMPWLKSWGTPELQANVIEGDVIRLENTVCDVVRGGDVTIGPGCRIGLVEYTKQYHQDPDSEVKECLKGGGNDHV</sequence>
<dbReference type="PATRIC" id="fig|44252.3.peg.3694"/>
<accession>A0A090ZAX1</accession>
<dbReference type="EMBL" id="JMQA01000031">
    <property type="protein sequence ID" value="KFN07782.1"/>
    <property type="molecule type" value="Genomic_DNA"/>
</dbReference>
<dbReference type="RefSeq" id="WP_051985227.1">
    <property type="nucleotide sequence ID" value="NZ_BGML01000014.1"/>
</dbReference>
<organism evidence="1 2">
    <name type="scientific">Paenibacillus macerans</name>
    <name type="common">Bacillus macerans</name>
    <dbReference type="NCBI Taxonomy" id="44252"/>
    <lineage>
        <taxon>Bacteria</taxon>
        <taxon>Bacillati</taxon>
        <taxon>Bacillota</taxon>
        <taxon>Bacilli</taxon>
        <taxon>Bacillales</taxon>
        <taxon>Paenibacillaceae</taxon>
        <taxon>Paenibacillus</taxon>
    </lineage>
</organism>
<evidence type="ECO:0000313" key="1">
    <source>
        <dbReference type="EMBL" id="KFN07782.1"/>
    </source>
</evidence>
<proteinExistence type="predicted"/>
<dbReference type="STRING" id="44252.DJ90_3875"/>
<comment type="caution">
    <text evidence="1">The sequence shown here is derived from an EMBL/GenBank/DDBJ whole genome shotgun (WGS) entry which is preliminary data.</text>
</comment>
<name>A0A090ZAX1_PAEMA</name>
<dbReference type="GeneID" id="77011174"/>
<dbReference type="AlphaFoldDB" id="A0A090ZAX1"/>
<reference evidence="1 2" key="1">
    <citation type="submission" date="2014-04" db="EMBL/GenBank/DDBJ databases">
        <authorList>
            <person name="Bishop-Lilly K.A."/>
            <person name="Broomall S.M."/>
            <person name="Chain P.S."/>
            <person name="Chertkov O."/>
            <person name="Coyne S.R."/>
            <person name="Daligault H.E."/>
            <person name="Davenport K.W."/>
            <person name="Erkkila T."/>
            <person name="Frey K.G."/>
            <person name="Gibbons H.S."/>
            <person name="Gu W."/>
            <person name="Jaissle J."/>
            <person name="Johnson S.L."/>
            <person name="Koroleva G.I."/>
            <person name="Ladner J.T."/>
            <person name="Lo C.-C."/>
            <person name="Minogue T.D."/>
            <person name="Munk C."/>
            <person name="Palacios G.F."/>
            <person name="Redden C.L."/>
            <person name="Rosenzweig C.N."/>
            <person name="Scholz M.B."/>
            <person name="Teshima H."/>
            <person name="Xu Y."/>
        </authorList>
    </citation>
    <scope>NUCLEOTIDE SEQUENCE [LARGE SCALE GENOMIC DNA]</scope>
    <source>
        <strain evidence="1 2">8244</strain>
    </source>
</reference>
<dbReference type="OrthoDB" id="1730007at2"/>
<dbReference type="Proteomes" id="UP000029278">
    <property type="component" value="Unassembled WGS sequence"/>
</dbReference>